<gene>
    <name evidence="1" type="ORF">GCM10023205_58340</name>
</gene>
<dbReference type="EMBL" id="BAABHS010000024">
    <property type="protein sequence ID" value="GAA4981429.1"/>
    <property type="molecule type" value="Genomic_DNA"/>
</dbReference>
<sequence length="106" mass="11886">MIDRQSFAPGADWVPDEAEYRERMARWRDASRTDLEALTSSQGPDDFETLDVRGNVAEWTGEAGDPSAARDLYAALIDAHTGRSDFLGRDLATHHPWWAARSHDAE</sequence>
<reference evidence="2" key="1">
    <citation type="journal article" date="2019" name="Int. J. Syst. Evol. Microbiol.">
        <title>The Global Catalogue of Microorganisms (GCM) 10K type strain sequencing project: providing services to taxonomists for standard genome sequencing and annotation.</title>
        <authorList>
            <consortium name="The Broad Institute Genomics Platform"/>
            <consortium name="The Broad Institute Genome Sequencing Center for Infectious Disease"/>
            <person name="Wu L."/>
            <person name="Ma J."/>
        </authorList>
    </citation>
    <scope>NUCLEOTIDE SEQUENCE [LARGE SCALE GENOMIC DNA]</scope>
    <source>
        <strain evidence="2">JCM 17986</strain>
    </source>
</reference>
<protein>
    <recommendedName>
        <fullName evidence="3">Sulfatase-modifying factor enzyme domain-containing protein</fullName>
    </recommendedName>
</protein>
<name>A0ABP9HXD0_9ACTN</name>
<comment type="caution">
    <text evidence="1">The sequence shown here is derived from an EMBL/GenBank/DDBJ whole genome shotgun (WGS) entry which is preliminary data.</text>
</comment>
<dbReference type="RefSeq" id="WP_345678708.1">
    <property type="nucleotide sequence ID" value="NZ_BAABHS010000024.1"/>
</dbReference>
<organism evidence="1 2">
    <name type="scientific">Yinghuangia aomiensis</name>
    <dbReference type="NCBI Taxonomy" id="676205"/>
    <lineage>
        <taxon>Bacteria</taxon>
        <taxon>Bacillati</taxon>
        <taxon>Actinomycetota</taxon>
        <taxon>Actinomycetes</taxon>
        <taxon>Kitasatosporales</taxon>
        <taxon>Streptomycetaceae</taxon>
        <taxon>Yinghuangia</taxon>
    </lineage>
</organism>
<dbReference type="Proteomes" id="UP001500466">
    <property type="component" value="Unassembled WGS sequence"/>
</dbReference>
<evidence type="ECO:0000313" key="2">
    <source>
        <dbReference type="Proteomes" id="UP001500466"/>
    </source>
</evidence>
<keyword evidence="2" id="KW-1185">Reference proteome</keyword>
<proteinExistence type="predicted"/>
<evidence type="ECO:0000313" key="1">
    <source>
        <dbReference type="EMBL" id="GAA4981429.1"/>
    </source>
</evidence>
<accession>A0ABP9HXD0</accession>
<evidence type="ECO:0008006" key="3">
    <source>
        <dbReference type="Google" id="ProtNLM"/>
    </source>
</evidence>